<keyword evidence="4" id="KW-0808">Transferase</keyword>
<dbReference type="Proteomes" id="UP001183202">
    <property type="component" value="Unassembled WGS sequence"/>
</dbReference>
<keyword evidence="9" id="KW-0812">Transmembrane</keyword>
<evidence type="ECO:0000256" key="4">
    <source>
        <dbReference type="ARBA" id="ARBA00022679"/>
    </source>
</evidence>
<proteinExistence type="predicted"/>
<keyword evidence="8" id="KW-0902">Two-component regulatory system</keyword>
<evidence type="ECO:0000256" key="9">
    <source>
        <dbReference type="SAM" id="Phobius"/>
    </source>
</evidence>
<keyword evidence="3" id="KW-0597">Phosphoprotein</keyword>
<evidence type="ECO:0000256" key="2">
    <source>
        <dbReference type="ARBA" id="ARBA00012438"/>
    </source>
</evidence>
<dbReference type="Gene3D" id="3.30.565.10">
    <property type="entry name" value="Histidine kinase-like ATPase, C-terminal domain"/>
    <property type="match status" value="1"/>
</dbReference>
<feature type="transmembrane region" description="Helical" evidence="9">
    <location>
        <begin position="59"/>
        <end position="76"/>
    </location>
</feature>
<dbReference type="InterPro" id="IPR011712">
    <property type="entry name" value="Sig_transdc_His_kin_sub3_dim/P"/>
</dbReference>
<dbReference type="InterPro" id="IPR036890">
    <property type="entry name" value="HATPase_C_sf"/>
</dbReference>
<evidence type="ECO:0000259" key="11">
    <source>
        <dbReference type="Pfam" id="PF07730"/>
    </source>
</evidence>
<evidence type="ECO:0000256" key="5">
    <source>
        <dbReference type="ARBA" id="ARBA00022741"/>
    </source>
</evidence>
<feature type="domain" description="Histidine kinase/HSP90-like ATPase" evidence="10">
    <location>
        <begin position="507"/>
        <end position="590"/>
    </location>
</feature>
<reference evidence="13" key="1">
    <citation type="submission" date="2023-07" db="EMBL/GenBank/DDBJ databases">
        <title>30 novel species of actinomycetes from the DSMZ collection.</title>
        <authorList>
            <person name="Nouioui I."/>
        </authorList>
    </citation>
    <scope>NUCLEOTIDE SEQUENCE [LARGE SCALE GENOMIC DNA]</scope>
    <source>
        <strain evidence="13">DSM 45834</strain>
    </source>
</reference>
<dbReference type="PANTHER" id="PTHR24421">
    <property type="entry name" value="NITRATE/NITRITE SENSOR PROTEIN NARX-RELATED"/>
    <property type="match status" value="1"/>
</dbReference>
<dbReference type="GO" id="GO:0016301">
    <property type="term" value="F:kinase activity"/>
    <property type="evidence" value="ECO:0007669"/>
    <property type="project" value="UniProtKB-KW"/>
</dbReference>
<keyword evidence="5" id="KW-0547">Nucleotide-binding</keyword>
<sequence>MTNIRRNPGFRAARSSPGAWSGHALQLALALVLTLGTVLAVVGAGAVAAASPAGLGDAAPSAVGLVYLAVGAVAWSRRPGNRLGLLICVTGTLFLLASLYNAAEPVMVFLGVLGGQSVLAGVLHLLLAFPSGRLTGARDRALVVAGYLTTTVPLFLQYAYSGEPVVLPIFDQGADAGVVAAADLAHRVLATAVLLISAAVLVQRLRRSAAVGAQRRTRAVVYLTGMLVLTFIPFSALVLEPVAALSSQARFLLQIGALAVVPFVFAVAILRGGFARTAQLEELGLWLGSADGRRPVREALAAALGDESLELYFPSRPHGWLLDEGGRVVAPERDGATVSVDAADGAVAVIAYDSSLIGDPSLVQQAGRVVALALERERLTAELLARRQELLESRSRLVQVADDERRRFAQDLHDLLQSRLVLATLRAGTLGSAPGLDPAIRHDADALRDDLTEAVRELRRLVHGVMPALLLERGLFAAAEDLLDRSPIPVDAHWCGVLTELPAAVSTGAYFILAEATANAVKHSRASAIRVRVERADDALTLDFADDGVGGATPTGAGLRGVRDRVDVLDGRFELLSPPHQGTRLLVQLPCG</sequence>
<dbReference type="EMBL" id="JAVREJ010000018">
    <property type="protein sequence ID" value="MDT0352342.1"/>
    <property type="molecule type" value="Genomic_DNA"/>
</dbReference>
<comment type="catalytic activity">
    <reaction evidence="1">
        <text>ATP + protein L-histidine = ADP + protein N-phospho-L-histidine.</text>
        <dbReference type="EC" id="2.7.13.3"/>
    </reaction>
</comment>
<feature type="transmembrane region" description="Helical" evidence="9">
    <location>
        <begin position="83"/>
        <end position="100"/>
    </location>
</feature>
<feature type="transmembrane region" description="Helical" evidence="9">
    <location>
        <begin position="141"/>
        <end position="160"/>
    </location>
</feature>
<feature type="transmembrane region" description="Helical" evidence="9">
    <location>
        <begin position="220"/>
        <end position="239"/>
    </location>
</feature>
<keyword evidence="9" id="KW-0472">Membrane</keyword>
<feature type="transmembrane region" description="Helical" evidence="9">
    <location>
        <begin position="251"/>
        <end position="270"/>
    </location>
</feature>
<evidence type="ECO:0000313" key="12">
    <source>
        <dbReference type="EMBL" id="MDT0352342.1"/>
    </source>
</evidence>
<organism evidence="12 13">
    <name type="scientific">Pseudonocardia charpentierae</name>
    <dbReference type="NCBI Taxonomy" id="3075545"/>
    <lineage>
        <taxon>Bacteria</taxon>
        <taxon>Bacillati</taxon>
        <taxon>Actinomycetota</taxon>
        <taxon>Actinomycetes</taxon>
        <taxon>Pseudonocardiales</taxon>
        <taxon>Pseudonocardiaceae</taxon>
        <taxon>Pseudonocardia</taxon>
    </lineage>
</organism>
<evidence type="ECO:0000313" key="13">
    <source>
        <dbReference type="Proteomes" id="UP001183202"/>
    </source>
</evidence>
<accession>A0ABU2NEF9</accession>
<keyword evidence="7" id="KW-0067">ATP-binding</keyword>
<dbReference type="Pfam" id="PF07730">
    <property type="entry name" value="HisKA_3"/>
    <property type="match status" value="1"/>
</dbReference>
<feature type="domain" description="Signal transduction histidine kinase subgroup 3 dimerisation and phosphoacceptor" evidence="11">
    <location>
        <begin position="404"/>
        <end position="468"/>
    </location>
</feature>
<feature type="transmembrane region" description="Helical" evidence="9">
    <location>
        <begin position="180"/>
        <end position="200"/>
    </location>
</feature>
<dbReference type="InterPro" id="IPR050482">
    <property type="entry name" value="Sensor_HK_TwoCompSys"/>
</dbReference>
<dbReference type="SUPFAM" id="SSF55874">
    <property type="entry name" value="ATPase domain of HSP90 chaperone/DNA topoisomerase II/histidine kinase"/>
    <property type="match status" value="1"/>
</dbReference>
<dbReference type="Pfam" id="PF02518">
    <property type="entry name" value="HATPase_c"/>
    <property type="match status" value="1"/>
</dbReference>
<dbReference type="InterPro" id="IPR003594">
    <property type="entry name" value="HATPase_dom"/>
</dbReference>
<protein>
    <recommendedName>
        <fullName evidence="2">histidine kinase</fullName>
        <ecNumber evidence="2">2.7.13.3</ecNumber>
    </recommendedName>
</protein>
<name>A0ABU2NEF9_9PSEU</name>
<keyword evidence="13" id="KW-1185">Reference proteome</keyword>
<evidence type="ECO:0000256" key="7">
    <source>
        <dbReference type="ARBA" id="ARBA00022840"/>
    </source>
</evidence>
<dbReference type="Gene3D" id="1.20.5.1930">
    <property type="match status" value="1"/>
</dbReference>
<dbReference type="PANTHER" id="PTHR24421:SF10">
    <property type="entry name" value="NITRATE_NITRITE SENSOR PROTEIN NARQ"/>
    <property type="match status" value="1"/>
</dbReference>
<evidence type="ECO:0000259" key="10">
    <source>
        <dbReference type="Pfam" id="PF02518"/>
    </source>
</evidence>
<evidence type="ECO:0000256" key="8">
    <source>
        <dbReference type="ARBA" id="ARBA00023012"/>
    </source>
</evidence>
<dbReference type="CDD" id="cd16917">
    <property type="entry name" value="HATPase_UhpB-NarQ-NarX-like"/>
    <property type="match status" value="1"/>
</dbReference>
<evidence type="ECO:0000256" key="1">
    <source>
        <dbReference type="ARBA" id="ARBA00000085"/>
    </source>
</evidence>
<dbReference type="EC" id="2.7.13.3" evidence="2"/>
<comment type="caution">
    <text evidence="12">The sequence shown here is derived from an EMBL/GenBank/DDBJ whole genome shotgun (WGS) entry which is preliminary data.</text>
</comment>
<keyword evidence="6 12" id="KW-0418">Kinase</keyword>
<feature type="transmembrane region" description="Helical" evidence="9">
    <location>
        <begin position="106"/>
        <end position="129"/>
    </location>
</feature>
<evidence type="ECO:0000256" key="6">
    <source>
        <dbReference type="ARBA" id="ARBA00022777"/>
    </source>
</evidence>
<dbReference type="RefSeq" id="WP_311558849.1">
    <property type="nucleotide sequence ID" value="NZ_JAVREJ010000018.1"/>
</dbReference>
<evidence type="ECO:0000256" key="3">
    <source>
        <dbReference type="ARBA" id="ARBA00022553"/>
    </source>
</evidence>
<gene>
    <name evidence="12" type="ORF">RM445_22710</name>
</gene>
<keyword evidence="9" id="KW-1133">Transmembrane helix</keyword>